<dbReference type="EMBL" id="CP041372">
    <property type="protein sequence ID" value="QKS72206.1"/>
    <property type="molecule type" value="Genomic_DNA"/>
</dbReference>
<sequence>MKTYIVLFSVLIGLLAGCGESTNVEEVQAGEAEFETNSVESETTSSEVVEPTDVVNEEDEVEEIPSGEPAEFVHRDDLFTLSFPDEWDGQFEAFYELKGVTFQTLEGAPLFRVVHVPVEQFEEGMQYLGTSEGLMIGYEALDNEQVDVDAIMESFIYHVVFEAEPLSEQELLTRAQEELGADANIQHVYIGEDHFFAVSLVYPTDPVDMVSEGVLMNTTGDLLESFSGKQLTNGVDDQVLSVRVINTRDSHQLFVLNGHKTYYYTAHLLQEDGLEHLTHFENAGEMFELDWEQDGFTDTLEIEIDTGEFYELTYFNWLRDEKRYELYTGQVS</sequence>
<name>A0A859FIS8_9BACI</name>
<reference evidence="2" key="1">
    <citation type="submission" date="2019-07" db="EMBL/GenBank/DDBJ databases">
        <title>Bacillus alkalisoli sp. nov. isolated from saline soil.</title>
        <authorList>
            <person name="Sun J.-Q."/>
            <person name="Xu L."/>
        </authorList>
    </citation>
    <scope>NUCLEOTIDE SEQUENCE [LARGE SCALE GENOMIC DNA]</scope>
    <source>
        <strain evidence="2">M4U3P1</strain>
    </source>
</reference>
<dbReference type="KEGG" id="psua:FLK61_36810"/>
<proteinExistence type="predicted"/>
<accession>A0A859FIS8</accession>
<dbReference type="RefSeq" id="WP_176010191.1">
    <property type="nucleotide sequence ID" value="NZ_CP041372.2"/>
</dbReference>
<keyword evidence="2" id="KW-1185">Reference proteome</keyword>
<gene>
    <name evidence="1" type="ORF">FLK61_36810</name>
</gene>
<protein>
    <submittedName>
        <fullName evidence="1">Uncharacterized protein</fullName>
    </submittedName>
</protein>
<dbReference type="AlphaFoldDB" id="A0A859FIS8"/>
<dbReference type="Proteomes" id="UP000318138">
    <property type="component" value="Chromosome"/>
</dbReference>
<dbReference type="PROSITE" id="PS51257">
    <property type="entry name" value="PROKAR_LIPOPROTEIN"/>
    <property type="match status" value="1"/>
</dbReference>
<evidence type="ECO:0000313" key="2">
    <source>
        <dbReference type="Proteomes" id="UP000318138"/>
    </source>
</evidence>
<organism evidence="1 2">
    <name type="scientific">Paenalkalicoccus suaedae</name>
    <dbReference type="NCBI Taxonomy" id="2592382"/>
    <lineage>
        <taxon>Bacteria</taxon>
        <taxon>Bacillati</taxon>
        <taxon>Bacillota</taxon>
        <taxon>Bacilli</taxon>
        <taxon>Bacillales</taxon>
        <taxon>Bacillaceae</taxon>
        <taxon>Paenalkalicoccus</taxon>
    </lineage>
</organism>
<evidence type="ECO:0000313" key="1">
    <source>
        <dbReference type="EMBL" id="QKS72206.1"/>
    </source>
</evidence>